<evidence type="ECO:0000256" key="1">
    <source>
        <dbReference type="SAM" id="SignalP"/>
    </source>
</evidence>
<dbReference type="AlphaFoldDB" id="A0AA85JLZ0"/>
<evidence type="ECO:0000313" key="2">
    <source>
        <dbReference type="Proteomes" id="UP000050795"/>
    </source>
</evidence>
<feature type="chain" id="PRO_5041705164" evidence="1">
    <location>
        <begin position="26"/>
        <end position="142"/>
    </location>
</feature>
<proteinExistence type="predicted"/>
<reference evidence="3" key="2">
    <citation type="submission" date="2023-11" db="UniProtKB">
        <authorList>
            <consortium name="WormBaseParasite"/>
        </authorList>
    </citation>
    <scope>IDENTIFICATION</scope>
</reference>
<sequence>MNGAVVNIFICSLMTAVLLCHFNECKPTGISMSCDLSKEFEVCVNLTKRDTFNRSAELDVSSLRYAVDLDTQVFTAVCLSYNNCAVRILLNCIGHVLQPEWQHCLDDKTKQQAMAAYKYLDSIRHTPEKFDLETFQNMFPLK</sequence>
<dbReference type="WBParaSite" id="TREG1_33740.1">
    <property type="protein sequence ID" value="TREG1_33740.1"/>
    <property type="gene ID" value="TREG1_33740"/>
</dbReference>
<keyword evidence="1" id="KW-0732">Signal</keyword>
<keyword evidence="2" id="KW-1185">Reference proteome</keyword>
<reference evidence="2" key="1">
    <citation type="submission" date="2022-06" db="EMBL/GenBank/DDBJ databases">
        <authorList>
            <person name="Berger JAMES D."/>
            <person name="Berger JAMES D."/>
        </authorList>
    </citation>
    <scope>NUCLEOTIDE SEQUENCE [LARGE SCALE GENOMIC DNA]</scope>
</reference>
<evidence type="ECO:0000313" key="3">
    <source>
        <dbReference type="WBParaSite" id="TREG1_33740.1"/>
    </source>
</evidence>
<organism evidence="2 3">
    <name type="scientific">Trichobilharzia regenti</name>
    <name type="common">Nasal bird schistosome</name>
    <dbReference type="NCBI Taxonomy" id="157069"/>
    <lineage>
        <taxon>Eukaryota</taxon>
        <taxon>Metazoa</taxon>
        <taxon>Spiralia</taxon>
        <taxon>Lophotrochozoa</taxon>
        <taxon>Platyhelminthes</taxon>
        <taxon>Trematoda</taxon>
        <taxon>Digenea</taxon>
        <taxon>Strigeidida</taxon>
        <taxon>Schistosomatoidea</taxon>
        <taxon>Schistosomatidae</taxon>
        <taxon>Trichobilharzia</taxon>
    </lineage>
</organism>
<feature type="signal peptide" evidence="1">
    <location>
        <begin position="1"/>
        <end position="25"/>
    </location>
</feature>
<dbReference type="Proteomes" id="UP000050795">
    <property type="component" value="Unassembled WGS sequence"/>
</dbReference>
<name>A0AA85JLZ0_TRIRE</name>
<protein>
    <submittedName>
        <fullName evidence="3">Uncharacterized protein</fullName>
    </submittedName>
</protein>
<accession>A0AA85JLZ0</accession>